<dbReference type="AlphaFoldDB" id="A0A7R8WR84"/>
<feature type="region of interest" description="Disordered" evidence="1">
    <location>
        <begin position="1"/>
        <end position="20"/>
    </location>
</feature>
<evidence type="ECO:0000256" key="1">
    <source>
        <dbReference type="SAM" id="MobiDB-lite"/>
    </source>
</evidence>
<evidence type="ECO:0000313" key="2">
    <source>
        <dbReference type="EMBL" id="CAD7233760.1"/>
    </source>
</evidence>
<name>A0A7R8WR84_9CRUS</name>
<accession>A0A7R8WR84</accession>
<protein>
    <submittedName>
        <fullName evidence="2">Uncharacterized protein</fullName>
    </submittedName>
</protein>
<sequence>MEEEVQTTASLGSEELSPMMAGEDDDCIRERLAAPVSIPPSKQSKRSLTESATSIVDSDAADISVCSFILAHFEDALVLATEKTLKRLFMYVKAGIEVEKFKKLESKILVCLLRSPGYKVTLQRN</sequence>
<feature type="compositionally biased region" description="Polar residues" evidence="1">
    <location>
        <begin position="1"/>
        <end position="11"/>
    </location>
</feature>
<gene>
    <name evidence="2" type="ORF">CTOB1V02_LOCUS11579</name>
</gene>
<organism evidence="2">
    <name type="scientific">Cyprideis torosa</name>
    <dbReference type="NCBI Taxonomy" id="163714"/>
    <lineage>
        <taxon>Eukaryota</taxon>
        <taxon>Metazoa</taxon>
        <taxon>Ecdysozoa</taxon>
        <taxon>Arthropoda</taxon>
        <taxon>Crustacea</taxon>
        <taxon>Oligostraca</taxon>
        <taxon>Ostracoda</taxon>
        <taxon>Podocopa</taxon>
        <taxon>Podocopida</taxon>
        <taxon>Cytherocopina</taxon>
        <taxon>Cytheroidea</taxon>
        <taxon>Cytherideidae</taxon>
        <taxon>Cyprideis</taxon>
    </lineage>
</organism>
<proteinExistence type="predicted"/>
<dbReference type="EMBL" id="OB666899">
    <property type="protein sequence ID" value="CAD7233760.1"/>
    <property type="molecule type" value="Genomic_DNA"/>
</dbReference>
<reference evidence="2" key="1">
    <citation type="submission" date="2020-11" db="EMBL/GenBank/DDBJ databases">
        <authorList>
            <person name="Tran Van P."/>
        </authorList>
    </citation>
    <scope>NUCLEOTIDE SEQUENCE</scope>
</reference>